<dbReference type="InterPro" id="IPR004107">
    <property type="entry name" value="Integrase_SAM-like_N"/>
</dbReference>
<dbReference type="Gene3D" id="1.10.150.130">
    <property type="match status" value="1"/>
</dbReference>
<keyword evidence="4" id="KW-0233">DNA recombination</keyword>
<evidence type="ECO:0000259" key="7">
    <source>
        <dbReference type="PROSITE" id="PS51900"/>
    </source>
</evidence>
<evidence type="ECO:0000313" key="9">
    <source>
        <dbReference type="Proteomes" id="UP001409585"/>
    </source>
</evidence>
<evidence type="ECO:0000313" key="8">
    <source>
        <dbReference type="EMBL" id="GAA4962316.1"/>
    </source>
</evidence>
<evidence type="ECO:0000259" key="6">
    <source>
        <dbReference type="PROSITE" id="PS51898"/>
    </source>
</evidence>
<protein>
    <submittedName>
        <fullName evidence="8">Tyrosine-type recombinase/integrase</fullName>
    </submittedName>
</protein>
<dbReference type="Pfam" id="PF00589">
    <property type="entry name" value="Phage_integrase"/>
    <property type="match status" value="1"/>
</dbReference>
<evidence type="ECO:0000256" key="4">
    <source>
        <dbReference type="ARBA" id="ARBA00023172"/>
    </source>
</evidence>
<dbReference type="InterPro" id="IPR050090">
    <property type="entry name" value="Tyrosine_recombinase_XerCD"/>
</dbReference>
<evidence type="ECO:0000256" key="3">
    <source>
        <dbReference type="ARBA" id="ARBA00023125"/>
    </source>
</evidence>
<dbReference type="GO" id="GO:0003677">
    <property type="term" value="F:DNA binding"/>
    <property type="evidence" value="ECO:0007669"/>
    <property type="project" value="UniProtKB-UniRule"/>
</dbReference>
<reference evidence="9" key="1">
    <citation type="journal article" date="2019" name="Int. J. Syst. Evol. Microbiol.">
        <title>The Global Catalogue of Microorganisms (GCM) 10K type strain sequencing project: providing services to taxonomists for standard genome sequencing and annotation.</title>
        <authorList>
            <consortium name="The Broad Institute Genomics Platform"/>
            <consortium name="The Broad Institute Genome Sequencing Center for Infectious Disease"/>
            <person name="Wu L."/>
            <person name="Ma J."/>
        </authorList>
    </citation>
    <scope>NUCLEOTIDE SEQUENCE [LARGE SCALE GENOMIC DNA]</scope>
    <source>
        <strain evidence="9">JCM 19134</strain>
    </source>
</reference>
<gene>
    <name evidence="8" type="ORF">GCM10025791_50030</name>
</gene>
<proteinExistence type="predicted"/>
<dbReference type="GO" id="GO:0006310">
    <property type="term" value="P:DNA recombination"/>
    <property type="evidence" value="ECO:0007669"/>
    <property type="project" value="UniProtKB-KW"/>
</dbReference>
<comment type="caution">
    <text evidence="8">The sequence shown here is derived from an EMBL/GenBank/DDBJ whole genome shotgun (WGS) entry which is preliminary data.</text>
</comment>
<keyword evidence="9" id="KW-1185">Reference proteome</keyword>
<dbReference type="SUPFAM" id="SSF47823">
    <property type="entry name" value="lambda integrase-like, N-terminal domain"/>
    <property type="match status" value="1"/>
</dbReference>
<dbReference type="GO" id="GO:0015074">
    <property type="term" value="P:DNA integration"/>
    <property type="evidence" value="ECO:0007669"/>
    <property type="project" value="UniProtKB-KW"/>
</dbReference>
<evidence type="ECO:0000256" key="2">
    <source>
        <dbReference type="ARBA" id="ARBA00022908"/>
    </source>
</evidence>
<evidence type="ECO:0000256" key="1">
    <source>
        <dbReference type="ARBA" id="ARBA00022829"/>
    </source>
</evidence>
<dbReference type="InterPro" id="IPR011010">
    <property type="entry name" value="DNA_brk_join_enz"/>
</dbReference>
<dbReference type="Proteomes" id="UP001409585">
    <property type="component" value="Unassembled WGS sequence"/>
</dbReference>
<dbReference type="PANTHER" id="PTHR30349:SF81">
    <property type="entry name" value="TYROSINE RECOMBINASE XERC"/>
    <property type="match status" value="1"/>
</dbReference>
<accession>A0AAV3UAI4</accession>
<evidence type="ECO:0000256" key="5">
    <source>
        <dbReference type="PROSITE-ProRule" id="PRU01248"/>
    </source>
</evidence>
<dbReference type="Gene3D" id="1.10.443.10">
    <property type="entry name" value="Intergrase catalytic core"/>
    <property type="match status" value="1"/>
</dbReference>
<sequence length="335" mass="37325">MINSVFLGPWIRRFLLEHVVDECNLSRNTQHSYRDAITLLIQFTISRLQKPVDCLAIVDLSAEMVRSFLNNLEEERGCAVSTRNQRLAAIHAFARFVGLNSPEHISWSGEIRGVPFKKAAKSPVIYLEKSEMDALLDAPNINTAQGQRDHAILLFLYNSGARADEVAQLLIMDLNLAVCDRDHSSARLRGKGNKLRQCPLWAQTVRELRMLIDGRKPTEHVFLNRCGKPITRFGIHGLVKRYAAKASKHVPSITDKHVSPHVVRHTTASHLLRAGVDINTIRAWLGHVSLATTNIYAEADLEMKAKALSLCEIKGAGRVGGWGSDAGLMAFLRSL</sequence>
<keyword evidence="1" id="KW-0159">Chromosome partition</keyword>
<name>A0AAV3UAI4_9ALTE</name>
<keyword evidence="2" id="KW-0229">DNA integration</keyword>
<dbReference type="PANTHER" id="PTHR30349">
    <property type="entry name" value="PHAGE INTEGRASE-RELATED"/>
    <property type="match status" value="1"/>
</dbReference>
<keyword evidence="3 5" id="KW-0238">DNA-binding</keyword>
<feature type="domain" description="Tyr recombinase" evidence="6">
    <location>
        <begin position="122"/>
        <end position="309"/>
    </location>
</feature>
<dbReference type="PROSITE" id="PS51898">
    <property type="entry name" value="TYR_RECOMBINASE"/>
    <property type="match status" value="1"/>
</dbReference>
<dbReference type="GO" id="GO:0007059">
    <property type="term" value="P:chromosome segregation"/>
    <property type="evidence" value="ECO:0007669"/>
    <property type="project" value="UniProtKB-KW"/>
</dbReference>
<dbReference type="InterPro" id="IPR013762">
    <property type="entry name" value="Integrase-like_cat_sf"/>
</dbReference>
<dbReference type="Pfam" id="PF02899">
    <property type="entry name" value="Phage_int_SAM_1"/>
    <property type="match status" value="1"/>
</dbReference>
<dbReference type="AlphaFoldDB" id="A0AAV3UAI4"/>
<feature type="domain" description="Core-binding (CB)" evidence="7">
    <location>
        <begin position="5"/>
        <end position="98"/>
    </location>
</feature>
<organism evidence="8 9">
    <name type="scientific">Halioxenophilus aromaticivorans</name>
    <dbReference type="NCBI Taxonomy" id="1306992"/>
    <lineage>
        <taxon>Bacteria</taxon>
        <taxon>Pseudomonadati</taxon>
        <taxon>Pseudomonadota</taxon>
        <taxon>Gammaproteobacteria</taxon>
        <taxon>Alteromonadales</taxon>
        <taxon>Alteromonadaceae</taxon>
        <taxon>Halioxenophilus</taxon>
    </lineage>
</organism>
<dbReference type="SUPFAM" id="SSF56349">
    <property type="entry name" value="DNA breaking-rejoining enzymes"/>
    <property type="match status" value="1"/>
</dbReference>
<dbReference type="InterPro" id="IPR002104">
    <property type="entry name" value="Integrase_catalytic"/>
</dbReference>
<dbReference type="EMBL" id="BAABLX010000080">
    <property type="protein sequence ID" value="GAA4962316.1"/>
    <property type="molecule type" value="Genomic_DNA"/>
</dbReference>
<dbReference type="PROSITE" id="PS51900">
    <property type="entry name" value="CB"/>
    <property type="match status" value="1"/>
</dbReference>
<dbReference type="InterPro" id="IPR010998">
    <property type="entry name" value="Integrase_recombinase_N"/>
</dbReference>
<dbReference type="InterPro" id="IPR044068">
    <property type="entry name" value="CB"/>
</dbReference>
<dbReference type="RefSeq" id="WP_345428408.1">
    <property type="nucleotide sequence ID" value="NZ_AP031496.1"/>
</dbReference>